<dbReference type="InterPro" id="IPR023213">
    <property type="entry name" value="CAT-like_dom_sf"/>
</dbReference>
<dbReference type="EMBL" id="ML992679">
    <property type="protein sequence ID" value="KAF2210842.1"/>
    <property type="molecule type" value="Genomic_DNA"/>
</dbReference>
<protein>
    <recommendedName>
        <fullName evidence="3">Condensation domain-containing protein</fullName>
    </recommendedName>
</protein>
<dbReference type="InterPro" id="IPR052058">
    <property type="entry name" value="Alcohol_O-acetyltransferase"/>
</dbReference>
<dbReference type="Proteomes" id="UP000799539">
    <property type="component" value="Unassembled WGS sequence"/>
</dbReference>
<reference evidence="1" key="1">
    <citation type="journal article" date="2020" name="Stud. Mycol.">
        <title>101 Dothideomycetes genomes: a test case for predicting lifestyles and emergence of pathogens.</title>
        <authorList>
            <person name="Haridas S."/>
            <person name="Albert R."/>
            <person name="Binder M."/>
            <person name="Bloem J."/>
            <person name="Labutti K."/>
            <person name="Salamov A."/>
            <person name="Andreopoulos B."/>
            <person name="Baker S."/>
            <person name="Barry K."/>
            <person name="Bills G."/>
            <person name="Bluhm B."/>
            <person name="Cannon C."/>
            <person name="Castanera R."/>
            <person name="Culley D."/>
            <person name="Daum C."/>
            <person name="Ezra D."/>
            <person name="Gonzalez J."/>
            <person name="Henrissat B."/>
            <person name="Kuo A."/>
            <person name="Liang C."/>
            <person name="Lipzen A."/>
            <person name="Lutzoni F."/>
            <person name="Magnuson J."/>
            <person name="Mondo S."/>
            <person name="Nolan M."/>
            <person name="Ohm R."/>
            <person name="Pangilinan J."/>
            <person name="Park H.-J."/>
            <person name="Ramirez L."/>
            <person name="Alfaro M."/>
            <person name="Sun H."/>
            <person name="Tritt A."/>
            <person name="Yoshinaga Y."/>
            <person name="Zwiers L.-H."/>
            <person name="Turgeon B."/>
            <person name="Goodwin S."/>
            <person name="Spatafora J."/>
            <person name="Crous P."/>
            <person name="Grigoriev I."/>
        </authorList>
    </citation>
    <scope>NUCLEOTIDE SEQUENCE</scope>
    <source>
        <strain evidence="1">SCOH1-5</strain>
    </source>
</reference>
<evidence type="ECO:0000313" key="1">
    <source>
        <dbReference type="EMBL" id="KAF2210842.1"/>
    </source>
</evidence>
<evidence type="ECO:0008006" key="3">
    <source>
        <dbReference type="Google" id="ProtNLM"/>
    </source>
</evidence>
<dbReference type="PANTHER" id="PTHR28037:SF1">
    <property type="entry name" value="ALCOHOL O-ACETYLTRANSFERASE 1-RELATED"/>
    <property type="match status" value="1"/>
</dbReference>
<sequence length="569" mass="63723">MDSWLRHYGNAEGYRWRREGSVFKRPLGFVEFSFDCDGRLFEGRADMNCLVKLAIKSRLSDEDFRERILLAWTQSRCQHVLLQARTTREIDGANGDFAPQGLHFAVKIHASVSEAVESAGRHLVFLGDHYEHVDHKDFYMHCQNTARVVDPEDALAKVFVLPLAQEDGATILRIQFVIAHEIADGISINAWTNSFLKHLNEATDGLKIRIKEMIDPEDMQQRLPLPQEALYPKISGSIARQRWFWVITRILRHVRRPLPAGFANPARRAKQRAAISLSPSYGAVLDYRRTPPLNTIPMYISISASHTARLQQLSREANASVGAGIYALVATCMMELYEQREADVPLDERKCFITGFPLNPRAFFGFGNQPDSMILAFSDGISLPFLSSQLDVTGRLRLLARQAQRQLSAYQKRIKPVGDDGKRQFLTSRGAGLVLANQYLYGIERANSFLPEHARQTNVQGAYPARQNTTQQTCGVSSVGNRKLQISDGVYNVAAQTKADFVADFRDLTASVRAREGEFLVGIAGTNSGLESCPSIDVSSMDPELMDAFKSRFESILADVAVDGDRPRL</sequence>
<organism evidence="1 2">
    <name type="scientific">Cercospora zeae-maydis SCOH1-5</name>
    <dbReference type="NCBI Taxonomy" id="717836"/>
    <lineage>
        <taxon>Eukaryota</taxon>
        <taxon>Fungi</taxon>
        <taxon>Dikarya</taxon>
        <taxon>Ascomycota</taxon>
        <taxon>Pezizomycotina</taxon>
        <taxon>Dothideomycetes</taxon>
        <taxon>Dothideomycetidae</taxon>
        <taxon>Mycosphaerellales</taxon>
        <taxon>Mycosphaerellaceae</taxon>
        <taxon>Cercospora</taxon>
    </lineage>
</organism>
<dbReference type="PANTHER" id="PTHR28037">
    <property type="entry name" value="ALCOHOL O-ACETYLTRANSFERASE 1-RELATED"/>
    <property type="match status" value="1"/>
</dbReference>
<accession>A0A6A6FBQ7</accession>
<proteinExistence type="predicted"/>
<evidence type="ECO:0000313" key="2">
    <source>
        <dbReference type="Proteomes" id="UP000799539"/>
    </source>
</evidence>
<dbReference type="OrthoDB" id="3355480at2759"/>
<keyword evidence="2" id="KW-1185">Reference proteome</keyword>
<name>A0A6A6FBQ7_9PEZI</name>
<dbReference type="Gene3D" id="3.30.559.10">
    <property type="entry name" value="Chloramphenicol acetyltransferase-like domain"/>
    <property type="match status" value="1"/>
</dbReference>
<gene>
    <name evidence="1" type="ORF">CERZMDRAFT_106652</name>
</gene>
<dbReference type="AlphaFoldDB" id="A0A6A6FBQ7"/>